<evidence type="ECO:0000313" key="2">
    <source>
        <dbReference type="Proteomes" id="UP000198869"/>
    </source>
</evidence>
<dbReference type="OrthoDB" id="1258076at2"/>
<evidence type="ECO:0000313" key="1">
    <source>
        <dbReference type="EMBL" id="SDI13355.1"/>
    </source>
</evidence>
<dbReference type="Proteomes" id="UP000198869">
    <property type="component" value="Unassembled WGS sequence"/>
</dbReference>
<reference evidence="2" key="1">
    <citation type="submission" date="2016-10" db="EMBL/GenBank/DDBJ databases">
        <authorList>
            <person name="Varghese N."/>
            <person name="Submissions S."/>
        </authorList>
    </citation>
    <scope>NUCLEOTIDE SEQUENCE [LARGE SCALE GENOMIC DNA]</scope>
    <source>
        <strain evidence="2">DSM 17071</strain>
    </source>
</reference>
<gene>
    <name evidence="1" type="ORF">SAMN05421846_104190</name>
</gene>
<organism evidence="1 2">
    <name type="scientific">Chryseobacterium taeanense</name>
    <dbReference type="NCBI Taxonomy" id="311334"/>
    <lineage>
        <taxon>Bacteria</taxon>
        <taxon>Pseudomonadati</taxon>
        <taxon>Bacteroidota</taxon>
        <taxon>Flavobacteriia</taxon>
        <taxon>Flavobacteriales</taxon>
        <taxon>Weeksellaceae</taxon>
        <taxon>Chryseobacterium group</taxon>
        <taxon>Chryseobacterium</taxon>
    </lineage>
</organism>
<sequence length="153" mass="18687">MEKLLTESVEQYLNLFDSKDNFITDNAFKAMLHHYLEVKIVDFYLKVNPSYIFILQYDNLGISVTTKSYNYLRIMFQRFFKFNNEDDQIQIRLELYFENIKDDSMYDEYFELSITDNDEIFEDNIICLEKDHFYNRAKKMKPTSYSLLVHYDF</sequence>
<protein>
    <submittedName>
        <fullName evidence="1">Uncharacterized protein</fullName>
    </submittedName>
</protein>
<dbReference type="RefSeq" id="WP_089856876.1">
    <property type="nucleotide sequence ID" value="NZ_FNDW01000004.1"/>
</dbReference>
<name>A0A1G8I2Z3_9FLAO</name>
<keyword evidence="2" id="KW-1185">Reference proteome</keyword>
<dbReference type="AlphaFoldDB" id="A0A1G8I2Z3"/>
<accession>A0A1G8I2Z3</accession>
<dbReference type="EMBL" id="FNDW01000004">
    <property type="protein sequence ID" value="SDI13355.1"/>
    <property type="molecule type" value="Genomic_DNA"/>
</dbReference>
<proteinExistence type="predicted"/>